<evidence type="ECO:0000256" key="1">
    <source>
        <dbReference type="SAM" id="SignalP"/>
    </source>
</evidence>
<accession>A0A6S8AZL1</accession>
<proteinExistence type="predicted"/>
<feature type="signal peptide" evidence="1">
    <location>
        <begin position="1"/>
        <end position="15"/>
    </location>
</feature>
<dbReference type="Pfam" id="PF13578">
    <property type="entry name" value="Methyltransf_24"/>
    <property type="match status" value="1"/>
</dbReference>
<sequence>MHIVFFLLLVGLTTSEREGRSNVVWCEYDSISARQKISEYQSVCTGSEKILFADDEFFLQSLNFALENRRKITVDGWNSAFISRYKRFNAESQLRSMGSFLLSFGLIQLLKEEKFGSNPYWLEFGIFRGKSINISYDLLKERRIQVIGFDSFTGLPQAWRASGGFKKGAFNLEGKLPPVREGVRLIPGFFNQSLPLFLTKSPNLELTGFSIDCDLYLGALEVLILLHPFLKKDALIHFHEIAPGKRSTDKTDEARALQTYLLACPGISLRLVPIASLFFQPALFTVNSLSESIQGQPCPYLPLTITKDLFGWSLQRHSLTLVQDSDPNGV</sequence>
<reference evidence="2" key="1">
    <citation type="submission" date="2021-01" db="EMBL/GenBank/DDBJ databases">
        <authorList>
            <person name="Corre E."/>
            <person name="Pelletier E."/>
            <person name="Niang G."/>
            <person name="Scheremetjew M."/>
            <person name="Finn R."/>
            <person name="Kale V."/>
            <person name="Holt S."/>
            <person name="Cochrane G."/>
            <person name="Meng A."/>
            <person name="Brown T."/>
            <person name="Cohen L."/>
        </authorList>
    </citation>
    <scope>NUCLEOTIDE SEQUENCE</scope>
    <source>
        <strain evidence="2">CCMP1510</strain>
    </source>
</reference>
<name>A0A6S8AZL1_9STRA</name>
<dbReference type="InterPro" id="IPR029063">
    <property type="entry name" value="SAM-dependent_MTases_sf"/>
</dbReference>
<gene>
    <name evidence="2" type="ORF">ALAG00032_LOCUS4265</name>
    <name evidence="3" type="ORF">ALAG00032_LOCUS4266</name>
</gene>
<keyword evidence="1" id="KW-0732">Signal</keyword>
<dbReference type="PANTHER" id="PTHR40036">
    <property type="entry name" value="MACROCIN O-METHYLTRANSFERASE"/>
    <property type="match status" value="1"/>
</dbReference>
<evidence type="ECO:0000313" key="3">
    <source>
        <dbReference type="EMBL" id="CAE0363525.1"/>
    </source>
</evidence>
<organism evidence="2">
    <name type="scientific">Aureoumbra lagunensis</name>
    <dbReference type="NCBI Taxonomy" id="44058"/>
    <lineage>
        <taxon>Eukaryota</taxon>
        <taxon>Sar</taxon>
        <taxon>Stramenopiles</taxon>
        <taxon>Ochrophyta</taxon>
        <taxon>Pelagophyceae</taxon>
        <taxon>Pelagomonadales</taxon>
        <taxon>Aureoumbra</taxon>
    </lineage>
</organism>
<dbReference type="InterPro" id="IPR008884">
    <property type="entry name" value="TylF_MeTrfase"/>
</dbReference>
<dbReference type="PANTHER" id="PTHR40036:SF1">
    <property type="entry name" value="MACROCIN O-METHYLTRANSFERASE"/>
    <property type="match status" value="1"/>
</dbReference>
<dbReference type="EMBL" id="HBIJ01006082">
    <property type="protein sequence ID" value="CAE0363524.1"/>
    <property type="molecule type" value="Transcribed_RNA"/>
</dbReference>
<dbReference type="AlphaFoldDB" id="A0A6S8AZL1"/>
<evidence type="ECO:0000313" key="2">
    <source>
        <dbReference type="EMBL" id="CAE0363524.1"/>
    </source>
</evidence>
<protein>
    <submittedName>
        <fullName evidence="2">Uncharacterized protein</fullName>
    </submittedName>
</protein>
<dbReference type="Gene3D" id="3.40.50.150">
    <property type="entry name" value="Vaccinia Virus protein VP39"/>
    <property type="match status" value="1"/>
</dbReference>
<dbReference type="EMBL" id="HBIJ01006083">
    <property type="protein sequence ID" value="CAE0363525.1"/>
    <property type="molecule type" value="Transcribed_RNA"/>
</dbReference>
<feature type="chain" id="PRO_5036393508" evidence="1">
    <location>
        <begin position="16"/>
        <end position="330"/>
    </location>
</feature>